<dbReference type="AlphaFoldDB" id="A0A0G0HQZ2"/>
<sequence>MELKGKTVVCVFAHPDDEAFGPSGTIAKLAKDNEVYILCATRGEAAGQTQKNLGEIRSNELLKSANILGVKSVEFLGFIDGELSNNLYHQLADKIESRLNELKPDLLITFETRGVSGHVDHVVVSLATRFVFEKTGINELWYYCLSSLERKLIKDYFVYFPDGYEKEKVDKVVDVSDSYETKIKAINAHESQKGDIEVIMQILEKTPKEEYFLVVKK</sequence>
<dbReference type="PANTHER" id="PTHR12993:SF11">
    <property type="entry name" value="N-ACETYLGLUCOSAMINYL-PHOSPHATIDYLINOSITOL DE-N-ACETYLASE"/>
    <property type="match status" value="1"/>
</dbReference>
<accession>A0A0G0HQZ2</accession>
<dbReference type="GO" id="GO:0016811">
    <property type="term" value="F:hydrolase activity, acting on carbon-nitrogen (but not peptide) bonds, in linear amides"/>
    <property type="evidence" value="ECO:0007669"/>
    <property type="project" value="TreeGrafter"/>
</dbReference>
<proteinExistence type="predicted"/>
<reference evidence="1 2" key="1">
    <citation type="journal article" date="2015" name="Nature">
        <title>rRNA introns, odd ribosomes, and small enigmatic genomes across a large radiation of phyla.</title>
        <authorList>
            <person name="Brown C.T."/>
            <person name="Hug L.A."/>
            <person name="Thomas B.C."/>
            <person name="Sharon I."/>
            <person name="Castelle C.J."/>
            <person name="Singh A."/>
            <person name="Wilkins M.J."/>
            <person name="Williams K.H."/>
            <person name="Banfield J.F."/>
        </authorList>
    </citation>
    <scope>NUCLEOTIDE SEQUENCE [LARGE SCALE GENOMIC DNA]</scope>
</reference>
<protein>
    <submittedName>
        <fullName evidence="1">N-acetylglucosaminylphosphatidylinositol deacetylase</fullName>
    </submittedName>
</protein>
<evidence type="ECO:0000313" key="1">
    <source>
        <dbReference type="EMBL" id="KKQ44622.1"/>
    </source>
</evidence>
<name>A0A0G0HQZ2_9BACT</name>
<organism evidence="1 2">
    <name type="scientific">Candidatus Woesebacteria bacterium GW2011_GWA1_37_8</name>
    <dbReference type="NCBI Taxonomy" id="1618546"/>
    <lineage>
        <taxon>Bacteria</taxon>
        <taxon>Candidatus Woeseibacteriota</taxon>
    </lineage>
</organism>
<dbReference type="Proteomes" id="UP000034603">
    <property type="component" value="Unassembled WGS sequence"/>
</dbReference>
<evidence type="ECO:0000313" key="2">
    <source>
        <dbReference type="Proteomes" id="UP000034603"/>
    </source>
</evidence>
<dbReference type="InterPro" id="IPR024078">
    <property type="entry name" value="LmbE-like_dom_sf"/>
</dbReference>
<dbReference type="Gene3D" id="3.40.50.10320">
    <property type="entry name" value="LmbE-like"/>
    <property type="match status" value="1"/>
</dbReference>
<dbReference type="Pfam" id="PF02585">
    <property type="entry name" value="PIG-L"/>
    <property type="match status" value="1"/>
</dbReference>
<dbReference type="PANTHER" id="PTHR12993">
    <property type="entry name" value="N-ACETYLGLUCOSAMINYL-PHOSPHATIDYLINOSITOL DE-N-ACETYLASE-RELATED"/>
    <property type="match status" value="1"/>
</dbReference>
<dbReference type="InterPro" id="IPR003737">
    <property type="entry name" value="GlcNAc_PI_deacetylase-related"/>
</dbReference>
<dbReference type="EMBL" id="LBTR01000023">
    <property type="protein sequence ID" value="KKQ44622.1"/>
    <property type="molecule type" value="Genomic_DNA"/>
</dbReference>
<gene>
    <name evidence="1" type="ORF">US62_C0023G0008</name>
</gene>
<dbReference type="SUPFAM" id="SSF102588">
    <property type="entry name" value="LmbE-like"/>
    <property type="match status" value="1"/>
</dbReference>
<comment type="caution">
    <text evidence="1">The sequence shown here is derived from an EMBL/GenBank/DDBJ whole genome shotgun (WGS) entry which is preliminary data.</text>
</comment>